<proteinExistence type="predicted"/>
<dbReference type="InterPro" id="IPR026449">
    <property type="entry name" value="GRASP_SAV_5884"/>
</dbReference>
<dbReference type="InterPro" id="IPR048936">
    <property type="entry name" value="MvdD-like_ATPgrasp"/>
</dbReference>
<evidence type="ECO:0000256" key="1">
    <source>
        <dbReference type="SAM" id="MobiDB-lite"/>
    </source>
</evidence>
<protein>
    <submittedName>
        <fullName evidence="3">ATP-grasp ribosomal peptide maturase</fullName>
    </submittedName>
</protein>
<accession>A0ABT6T7N1</accession>
<dbReference type="NCBIfam" id="TIGR04187">
    <property type="entry name" value="GRASP_SAV_5884"/>
    <property type="match status" value="1"/>
</dbReference>
<evidence type="ECO:0000259" key="2">
    <source>
        <dbReference type="Pfam" id="PF21068"/>
    </source>
</evidence>
<comment type="caution">
    <text evidence="3">The sequence shown here is derived from an EMBL/GenBank/DDBJ whole genome shotgun (WGS) entry which is preliminary data.</text>
</comment>
<evidence type="ECO:0000313" key="3">
    <source>
        <dbReference type="EMBL" id="MDI3422877.1"/>
    </source>
</evidence>
<name>A0ABT6T7N1_9ACTN</name>
<evidence type="ECO:0000313" key="4">
    <source>
        <dbReference type="Proteomes" id="UP001237105"/>
    </source>
</evidence>
<dbReference type="Gene3D" id="3.30.470.20">
    <property type="entry name" value="ATP-grasp fold, B domain"/>
    <property type="match status" value="1"/>
</dbReference>
<dbReference type="RefSeq" id="WP_282538731.1">
    <property type="nucleotide sequence ID" value="NZ_JASCIS010000044.1"/>
</dbReference>
<gene>
    <name evidence="3" type="primary">tgmB</name>
    <name evidence="3" type="ORF">QIT00_30785</name>
</gene>
<dbReference type="EMBL" id="JASCIS010000044">
    <property type="protein sequence ID" value="MDI3422877.1"/>
    <property type="molecule type" value="Genomic_DNA"/>
</dbReference>
<sequence length="401" mass="43607">MIEAPVLVVTALGDVTADLVVEELYGRGVPVVRLDPAADFSRTAELSARIERGAFAGAVTTATRHLDLSRVRSVYWRRPTPFTSPQEWETPEQRFAIEQSRHGYLGVLHALPDARYLNHPARNRDAENKVLQLSTAARLGFTLPATLITDVPADAAQFVADHRAVIYKPVHRVHLAGEDGRNRTVWVRTVRADELDDSIALCPHLFQACVPKVADIRLAMVDGEAFASRIDIAGDHLDWRRDQSLITCSPVPVPGAVREPASAFLHSFGLRFGAFDFALDADGRWWFLECNPNGQWAFVDEATTHAITCALADTLQKGDTAWPWKPPPRCAAGSSSSSSPTTCCTTPGYVGPPRPFPARCSSATRSTGRAAHQASPSGHPPAATARPPTSGCPSRTRTRRG</sequence>
<dbReference type="Pfam" id="PF21068">
    <property type="entry name" value="ATPgraspMvdD"/>
    <property type="match status" value="1"/>
</dbReference>
<dbReference type="Proteomes" id="UP001237105">
    <property type="component" value="Unassembled WGS sequence"/>
</dbReference>
<feature type="region of interest" description="Disordered" evidence="1">
    <location>
        <begin position="349"/>
        <end position="401"/>
    </location>
</feature>
<dbReference type="SUPFAM" id="SSF56059">
    <property type="entry name" value="Glutathione synthetase ATP-binding domain-like"/>
    <property type="match status" value="1"/>
</dbReference>
<dbReference type="PANTHER" id="PTHR21621:SF0">
    <property type="entry name" value="BETA-CITRYLGLUTAMATE SYNTHASE B-RELATED"/>
    <property type="match status" value="1"/>
</dbReference>
<dbReference type="PANTHER" id="PTHR21621">
    <property type="entry name" value="RIBOSOMAL PROTEIN S6 MODIFICATION PROTEIN"/>
    <property type="match status" value="1"/>
</dbReference>
<feature type="domain" description="MvdD-like pre-ATP grasp" evidence="2">
    <location>
        <begin position="6"/>
        <end position="121"/>
    </location>
</feature>
<keyword evidence="4" id="KW-1185">Reference proteome</keyword>
<reference evidence="3 4" key="1">
    <citation type="submission" date="2023-05" db="EMBL/GenBank/DDBJ databases">
        <title>Draft genome sequence of Streptomyces sp. B-S-A12 isolated from a cave soil in Thailand.</title>
        <authorList>
            <person name="Chamroensaksri N."/>
            <person name="Muangham S."/>
        </authorList>
    </citation>
    <scope>NUCLEOTIDE SEQUENCE [LARGE SCALE GENOMIC DNA]</scope>
    <source>
        <strain evidence="3 4">B-S-A12</strain>
    </source>
</reference>
<organism evidence="3 4">
    <name type="scientific">Streptomyces luteolus</name>
    <dbReference type="NCBI Taxonomy" id="3043615"/>
    <lineage>
        <taxon>Bacteria</taxon>
        <taxon>Bacillati</taxon>
        <taxon>Actinomycetota</taxon>
        <taxon>Actinomycetes</taxon>
        <taxon>Kitasatosporales</taxon>
        <taxon>Streptomycetaceae</taxon>
        <taxon>Streptomyces</taxon>
    </lineage>
</organism>